<dbReference type="InterPro" id="IPR000582">
    <property type="entry name" value="Acyl-CoA-binding_protein"/>
</dbReference>
<dbReference type="InterPro" id="IPR035984">
    <property type="entry name" value="Acyl-CoA-binding_sf"/>
</dbReference>
<dbReference type="Proteomes" id="UP001652625">
    <property type="component" value="Chromosome 11"/>
</dbReference>
<accession>A0ABM4CYU5</accession>
<keyword evidence="1" id="KW-0446">Lipid-binding</keyword>
<protein>
    <submittedName>
        <fullName evidence="6">Acyl-CoA-binding domain-containing protein 5 isoform X2</fullName>
    </submittedName>
</protein>
<keyword evidence="3" id="KW-1133">Transmembrane helix</keyword>
<reference evidence="6" key="1">
    <citation type="submission" date="2025-08" db="UniProtKB">
        <authorList>
            <consortium name="RefSeq"/>
        </authorList>
    </citation>
    <scope>IDENTIFICATION</scope>
</reference>
<evidence type="ECO:0000313" key="5">
    <source>
        <dbReference type="Proteomes" id="UP001652625"/>
    </source>
</evidence>
<evidence type="ECO:0000256" key="1">
    <source>
        <dbReference type="ARBA" id="ARBA00023121"/>
    </source>
</evidence>
<dbReference type="PANTHER" id="PTHR23310:SF77">
    <property type="entry name" value="LD25952P"/>
    <property type="match status" value="1"/>
</dbReference>
<evidence type="ECO:0000313" key="6">
    <source>
        <dbReference type="RefSeq" id="XP_065667136.1"/>
    </source>
</evidence>
<keyword evidence="3" id="KW-0812">Transmembrane</keyword>
<feature type="compositionally biased region" description="Low complexity" evidence="2">
    <location>
        <begin position="388"/>
        <end position="401"/>
    </location>
</feature>
<keyword evidence="5" id="KW-1185">Reference proteome</keyword>
<dbReference type="PANTHER" id="PTHR23310">
    <property type="entry name" value="ACYL-COA-BINDING PROTEIN, ACBP"/>
    <property type="match status" value="1"/>
</dbReference>
<keyword evidence="3" id="KW-0472">Membrane</keyword>
<dbReference type="GeneID" id="100206315"/>
<sequence>MKDIIAESENKIECTFNLAVQLVKSLPQKGSFQPSHSDAAKIYSYFKQAKFGPCTSPRPGFWEPVNYAKWNAWSQLGNLPREKAMEEYINKIKEVSTRFMETKEFEEQAEQYYDLLIPFCQATNITMTPKLISILKKEENKKLGDKLSNGLNSSSYALMTNGNHNGVKVHENSFHENTQLPYSVIIDNDVKDNIVDNQTKENVVKDELRDSCDVEDIIKEIVESDDEIYCDSLDPDQLLAVCSKKEITDDFTDLTKISVLEHKENEIILRDKSTSTRNDVSNQTFSRKKSSDFECINNESSCHSLNNTKVKNDKNQNCENYNSRYRHVKSHSRTHRGNSKPNCSTYSNNTNGAVNYISTHQSPIVTGQISLQRSLTVRDRSSSDHSDSSSSESSFTSCSSDDSLGLKIVQALERMETNLLNVVNRLDSIERSLKAIQDSSLFWQKYIPSKFMVVWMLWPVLVNLFFVWLRKRKLQNPR</sequence>
<feature type="region of interest" description="Disordered" evidence="2">
    <location>
        <begin position="325"/>
        <end position="347"/>
    </location>
</feature>
<feature type="domain" description="ACB" evidence="4">
    <location>
        <begin position="12"/>
        <end position="101"/>
    </location>
</feature>
<feature type="transmembrane region" description="Helical" evidence="3">
    <location>
        <begin position="451"/>
        <end position="469"/>
    </location>
</feature>
<dbReference type="PROSITE" id="PS51228">
    <property type="entry name" value="ACB_2"/>
    <property type="match status" value="1"/>
</dbReference>
<gene>
    <name evidence="6" type="primary">LOC100206315</name>
</gene>
<evidence type="ECO:0000259" key="4">
    <source>
        <dbReference type="PROSITE" id="PS51228"/>
    </source>
</evidence>
<feature type="region of interest" description="Disordered" evidence="2">
    <location>
        <begin position="376"/>
        <end position="401"/>
    </location>
</feature>
<proteinExistence type="predicted"/>
<dbReference type="Gene3D" id="1.20.80.10">
    <property type="match status" value="1"/>
</dbReference>
<name>A0ABM4CYU5_HYDVU</name>
<dbReference type="RefSeq" id="XP_065667136.1">
    <property type="nucleotide sequence ID" value="XM_065811064.1"/>
</dbReference>
<dbReference type="SUPFAM" id="SSF47027">
    <property type="entry name" value="Acyl-CoA binding protein"/>
    <property type="match status" value="1"/>
</dbReference>
<feature type="compositionally biased region" description="Basic and acidic residues" evidence="2">
    <location>
        <begin position="376"/>
        <end position="387"/>
    </location>
</feature>
<dbReference type="InterPro" id="IPR014352">
    <property type="entry name" value="FERM/acyl-CoA-bd_prot_sf"/>
</dbReference>
<evidence type="ECO:0000256" key="2">
    <source>
        <dbReference type="SAM" id="MobiDB-lite"/>
    </source>
</evidence>
<organism evidence="5 6">
    <name type="scientific">Hydra vulgaris</name>
    <name type="common">Hydra</name>
    <name type="synonym">Hydra attenuata</name>
    <dbReference type="NCBI Taxonomy" id="6087"/>
    <lineage>
        <taxon>Eukaryota</taxon>
        <taxon>Metazoa</taxon>
        <taxon>Cnidaria</taxon>
        <taxon>Hydrozoa</taxon>
        <taxon>Hydroidolina</taxon>
        <taxon>Anthoathecata</taxon>
        <taxon>Aplanulata</taxon>
        <taxon>Hydridae</taxon>
        <taxon>Hydra</taxon>
    </lineage>
</organism>
<evidence type="ECO:0000256" key="3">
    <source>
        <dbReference type="SAM" id="Phobius"/>
    </source>
</evidence>
<dbReference type="Pfam" id="PF00887">
    <property type="entry name" value="ACBP"/>
    <property type="match status" value="1"/>
</dbReference>
<dbReference type="PRINTS" id="PR00689">
    <property type="entry name" value="ACOABINDINGP"/>
</dbReference>
<feature type="compositionally biased region" description="Basic residues" evidence="2">
    <location>
        <begin position="325"/>
        <end position="338"/>
    </location>
</feature>